<feature type="domain" description="DUF7657" evidence="3">
    <location>
        <begin position="297"/>
        <end position="692"/>
    </location>
</feature>
<evidence type="ECO:0000259" key="2">
    <source>
        <dbReference type="Pfam" id="PF24672"/>
    </source>
</evidence>
<feature type="transmembrane region" description="Helical" evidence="1">
    <location>
        <begin position="441"/>
        <end position="459"/>
    </location>
</feature>
<dbReference type="InterPro" id="IPR056074">
    <property type="entry name" value="DUF7657"/>
</dbReference>
<evidence type="ECO:0000313" key="5">
    <source>
        <dbReference type="Proteomes" id="UP000054709"/>
    </source>
</evidence>
<proteinExistence type="predicted"/>
<feature type="transmembrane region" description="Helical" evidence="1">
    <location>
        <begin position="638"/>
        <end position="656"/>
    </location>
</feature>
<feature type="transmembrane region" description="Helical" evidence="1">
    <location>
        <begin position="769"/>
        <end position="787"/>
    </location>
</feature>
<name>A0A0W1AR11_9BACL</name>
<protein>
    <submittedName>
        <fullName evidence="4">Uncharacterized protein</fullName>
    </submittedName>
</protein>
<dbReference type="Proteomes" id="UP000054709">
    <property type="component" value="Unassembled WGS sequence"/>
</dbReference>
<keyword evidence="5" id="KW-1185">Reference proteome</keyword>
<feature type="transmembrane region" description="Helical" evidence="1">
    <location>
        <begin position="217"/>
        <end position="244"/>
    </location>
</feature>
<sequence>MKYITKTHKKVILFIILIVLMNVAIFTSFRQSVNLSIYSEHDSKISFFYDNSHTENYPFDDSHMSQEYFVKSSKLQNIKFPLDLVNSNKLRIDFGDKSGNFKIYSLSIQKSPLYEYVISEKVFLDKFRFKNDISQYSIEDGTVNIATSGPDGHIYSTDTYSNLPIKFKNSFVIKELFIACIALIILFINKLLWLFRNLPKLLIYYKTIKEKFVIKNIFFKNAFNLIIIICISVISAVILDVVILRSIAKVSEFFKFDTVHHYFLSSYVFSFDRIYFFSSFIFIIGLIVSLGKSKAHKYRYVLAFILLILMVLGKFTGSSLGFYDGMLQGNTPSYQESTLLGIPQGIRGDEWATEKPYYFAQTNANPTLQYFNKNLSFAGNDMVVSAFAPVKDITVIARPDLWGFLVMPNDYAFSFYWTLRLILLFMASYEMGVFLTKKHRFGIITAIIVTFAPPVQWWLSQSLMLMIMSGQFAIVLFNKYLNSHKLYSKFISLSGIALFVLVYILTMYPATQVPLGYVFLMLFIYVLIENKKNKPFAFSRLLQYAVILIPIALVLYHFYTNSSPALHVIMDTVYPGSDRPWIKLPWDYELYQFVNIFTASIKQPDFLNASEISQFFTFTPFVVVVAATLIFKHKNKPLLISLLLSVSLFLMLISWIPEVPFFNKITLLSFTYPVRITYAYGYSFTLLIVCLLAHLEDKRGNLFSGRVPLIISSVICFLTLCIMTNSINIFSYFKSFSIGTILMIFVVALLSYMGFLLMKGNYNSVQSFIVLYLLLSVCSTILVNPITKGTDSMFEKTTMEQIRRINSADAGRWMVSGSPTISNLVTAQGVARTTGTYYYPDWEMMSIIDKKHEYINLWNQFAHIDMRLTDGDLEFSLLDHERSQKVNGTNRIVYIPIETARDLNIKYIFTMFPIPQSIIDKGDVTLLYKDSVDPWSIYRVNYN</sequence>
<feature type="transmembrane region" description="Helical" evidence="1">
    <location>
        <begin position="736"/>
        <end position="757"/>
    </location>
</feature>
<feature type="transmembrane region" description="Helical" evidence="1">
    <location>
        <begin position="12"/>
        <end position="29"/>
    </location>
</feature>
<accession>A0A0W1AR11</accession>
<evidence type="ECO:0000259" key="3">
    <source>
        <dbReference type="Pfam" id="PF24677"/>
    </source>
</evidence>
<feature type="transmembrane region" description="Helical" evidence="1">
    <location>
        <begin position="264"/>
        <end position="288"/>
    </location>
</feature>
<feature type="domain" description="DUF7654" evidence="2">
    <location>
        <begin position="795"/>
        <end position="942"/>
    </location>
</feature>
<organism evidence="4 5">
    <name type="scientific">Paenibacillus etheri</name>
    <dbReference type="NCBI Taxonomy" id="1306852"/>
    <lineage>
        <taxon>Bacteria</taxon>
        <taxon>Bacillati</taxon>
        <taxon>Bacillota</taxon>
        <taxon>Bacilli</taxon>
        <taxon>Bacillales</taxon>
        <taxon>Paenibacillaceae</taxon>
        <taxon>Paenibacillus</taxon>
    </lineage>
</organism>
<dbReference type="Pfam" id="PF24677">
    <property type="entry name" value="DUF7657"/>
    <property type="match status" value="1"/>
</dbReference>
<evidence type="ECO:0000313" key="4">
    <source>
        <dbReference type="EMBL" id="KTD83772.1"/>
    </source>
</evidence>
<reference evidence="4 5" key="1">
    <citation type="journal article" date="2015" name="Int. Biodeterior. Biodegradation">
        <title>Physiological and genetic screening methods for the isolation of methyl tert-butyl ether-degrading bacteria for bioremediation purposes.</title>
        <authorList>
            <person name="Guisado I.M."/>
            <person name="Purswani J."/>
            <person name="Gonzalez Lopez J."/>
            <person name="Pozo C."/>
        </authorList>
    </citation>
    <scope>NUCLEOTIDE SEQUENCE [LARGE SCALE GENOMIC DNA]</scope>
    <source>
        <strain evidence="4 5">SH7</strain>
    </source>
</reference>
<dbReference type="OrthoDB" id="909787at2"/>
<feature type="transmembrane region" description="Helical" evidence="1">
    <location>
        <begin position="486"/>
        <end position="505"/>
    </location>
</feature>
<feature type="transmembrane region" description="Helical" evidence="1">
    <location>
        <begin position="300"/>
        <end position="323"/>
    </location>
</feature>
<feature type="transmembrane region" description="Helical" evidence="1">
    <location>
        <begin position="411"/>
        <end position="429"/>
    </location>
</feature>
<feature type="transmembrane region" description="Helical" evidence="1">
    <location>
        <begin position="676"/>
        <end position="695"/>
    </location>
</feature>
<dbReference type="InterPro" id="IPR056071">
    <property type="entry name" value="DUF7654"/>
</dbReference>
<dbReference type="Pfam" id="PF24672">
    <property type="entry name" value="DUF7654"/>
    <property type="match status" value="1"/>
</dbReference>
<evidence type="ECO:0000256" key="1">
    <source>
        <dbReference type="SAM" id="Phobius"/>
    </source>
</evidence>
<dbReference type="RefSeq" id="WP_060625867.1">
    <property type="nucleotide sequence ID" value="NZ_LCZJ02000037.1"/>
</dbReference>
<dbReference type="EMBL" id="LCZJ02000037">
    <property type="protein sequence ID" value="KTD83772.1"/>
    <property type="molecule type" value="Genomic_DNA"/>
</dbReference>
<keyword evidence="1" id="KW-0472">Membrane</keyword>
<keyword evidence="1" id="KW-1133">Transmembrane helix</keyword>
<comment type="caution">
    <text evidence="4">The sequence shown here is derived from an EMBL/GenBank/DDBJ whole genome shotgun (WGS) entry which is preliminary data.</text>
</comment>
<feature type="transmembrane region" description="Helical" evidence="1">
    <location>
        <begin position="465"/>
        <end position="481"/>
    </location>
</feature>
<feature type="transmembrane region" description="Helical" evidence="1">
    <location>
        <begin position="707"/>
        <end position="730"/>
    </location>
</feature>
<gene>
    <name evidence="4" type="ORF">UQ64_26710</name>
</gene>
<feature type="transmembrane region" description="Helical" evidence="1">
    <location>
        <begin position="612"/>
        <end position="631"/>
    </location>
</feature>
<feature type="transmembrane region" description="Helical" evidence="1">
    <location>
        <begin position="176"/>
        <end position="196"/>
    </location>
</feature>
<dbReference type="AlphaFoldDB" id="A0A0W1AR11"/>
<feature type="transmembrane region" description="Helical" evidence="1">
    <location>
        <begin position="541"/>
        <end position="559"/>
    </location>
</feature>
<feature type="transmembrane region" description="Helical" evidence="1">
    <location>
        <begin position="511"/>
        <end position="529"/>
    </location>
</feature>
<keyword evidence="1" id="KW-0812">Transmembrane</keyword>